<comment type="caution">
    <text evidence="2">The sequence shown here is derived from an EMBL/GenBank/DDBJ whole genome shotgun (WGS) entry which is preliminary data.</text>
</comment>
<dbReference type="KEGG" id="fpu:FPSE_07010"/>
<keyword evidence="3" id="KW-1185">Reference proteome</keyword>
<dbReference type="GeneID" id="20365628"/>
<dbReference type="Proteomes" id="UP000007978">
    <property type="component" value="Chromosome 1"/>
</dbReference>
<feature type="transmembrane region" description="Helical" evidence="1">
    <location>
        <begin position="41"/>
        <end position="65"/>
    </location>
</feature>
<keyword evidence="1" id="KW-0472">Membrane</keyword>
<evidence type="ECO:0000313" key="3">
    <source>
        <dbReference type="Proteomes" id="UP000007978"/>
    </source>
</evidence>
<dbReference type="OrthoDB" id="3692311at2759"/>
<name>K3VFT6_FUSPC</name>
<dbReference type="HOGENOM" id="CLU_012207_3_0_1"/>
<feature type="transmembrane region" description="Helical" evidence="1">
    <location>
        <begin position="128"/>
        <end position="151"/>
    </location>
</feature>
<organism evidence="2 3">
    <name type="scientific">Fusarium pseudograminearum (strain CS3096)</name>
    <name type="common">Wheat and barley crown-rot fungus</name>
    <dbReference type="NCBI Taxonomy" id="1028729"/>
    <lineage>
        <taxon>Eukaryota</taxon>
        <taxon>Fungi</taxon>
        <taxon>Dikarya</taxon>
        <taxon>Ascomycota</taxon>
        <taxon>Pezizomycotina</taxon>
        <taxon>Sordariomycetes</taxon>
        <taxon>Hypocreomycetidae</taxon>
        <taxon>Hypocreales</taxon>
        <taxon>Nectriaceae</taxon>
        <taxon>Fusarium</taxon>
    </lineage>
</organism>
<protein>
    <submittedName>
        <fullName evidence="2">Uncharacterized protein</fullName>
    </submittedName>
</protein>
<proteinExistence type="predicted"/>
<feature type="transmembrane region" description="Helical" evidence="1">
    <location>
        <begin position="85"/>
        <end position="107"/>
    </location>
</feature>
<evidence type="ECO:0000256" key="1">
    <source>
        <dbReference type="SAM" id="Phobius"/>
    </source>
</evidence>
<evidence type="ECO:0000313" key="2">
    <source>
        <dbReference type="EMBL" id="EKJ72824.1"/>
    </source>
</evidence>
<gene>
    <name evidence="2" type="ORF">FPSE_07010</name>
</gene>
<keyword evidence="1" id="KW-0812">Transmembrane</keyword>
<dbReference type="EMBL" id="AFNW01000188">
    <property type="protein sequence ID" value="EKJ72824.1"/>
    <property type="molecule type" value="Genomic_DNA"/>
</dbReference>
<keyword evidence="1" id="KW-1133">Transmembrane helix</keyword>
<dbReference type="AlphaFoldDB" id="K3VFT6"/>
<accession>K3VFT6</accession>
<sequence>MKETTKPELRNLMASENVSDVHSDSLGESLQQSSPSWLRRVGVSIPLLVLPIVYATLLAAMGYLHGKTQSSFGDAVLEILSVASTLWPILFAAVLGPVLKTVALFQAERGLTLGSLEFLLTSQTTASALKNFVTMGWIGSWAIVVLTAWSLSPLGGQAALRSLHRHQNPVSMQKPAAYYLGNNRSDIYQHYFDGTGGVNSASSPSLSLIYDMTTVLSASFSTQDTLVSHANSSSPNYHDAIVGLGGKLEASRSGRRDLWRNIRIPFIELLPEYRSDDPHAWIPVPDDEIVPYASLIGLPIRNGSSEGPGNSTMKVHSRYMTLSCGKAFNGTEMVSNSSRALWLHDTSSKYALTGQFIDQASSNGLRNIWLDFPNNSVTAEHLDGPLPFAPRSKLQLIMGGSCWYQITAQESQRTPMIQACDISTSYIDMEVTCNRPAVDAGLVCQADRVRHAPSYPIKGNLTAFSNGESPKQILIELTYMGASQDPEESTVLETYLRDPPGLFRRSPGVYTNSDYRTTTDLGCFTAVPTEILERRLATALNTIIMSSYPLDVLVGGKGLVFEHWQNTTALWKEFERDIYVLSKPWFAMTMLSTVILMICAIANSIIRQRIKAPDFLDSITGLTRDSQFIDLPQIGSGRSGSDQLATIKNVQVRIGDIYPEREVGRIALTTELNSPELRWNRSYS</sequence>
<reference evidence="2 3" key="1">
    <citation type="journal article" date="2012" name="PLoS Pathog.">
        <title>Comparative pathogenomics reveals horizontally acquired novel virulence genes in fungi infecting cereal hosts.</title>
        <authorList>
            <person name="Gardiner D.M."/>
            <person name="McDonald M.C."/>
            <person name="Covarelli L."/>
            <person name="Solomon P.S."/>
            <person name="Rusu A.G."/>
            <person name="Marshall M."/>
            <person name="Kazan K."/>
            <person name="Chakraborty S."/>
            <person name="McDonald B.A."/>
            <person name="Manners J.M."/>
        </authorList>
    </citation>
    <scope>NUCLEOTIDE SEQUENCE [LARGE SCALE GENOMIC DNA]</scope>
    <source>
        <strain evidence="2 3">CS3096</strain>
    </source>
</reference>
<dbReference type="RefSeq" id="XP_009258403.1">
    <property type="nucleotide sequence ID" value="XM_009260128.1"/>
</dbReference>
<dbReference type="eggNOG" id="ENOG502R1YG">
    <property type="taxonomic scope" value="Eukaryota"/>
</dbReference>
<feature type="transmembrane region" description="Helical" evidence="1">
    <location>
        <begin position="585"/>
        <end position="606"/>
    </location>
</feature>